<reference evidence="1" key="2">
    <citation type="submission" date="2020-09" db="EMBL/GenBank/DDBJ databases">
        <authorList>
            <person name="Sun Q."/>
            <person name="Zhou Y."/>
        </authorList>
    </citation>
    <scope>NUCLEOTIDE SEQUENCE</scope>
    <source>
        <strain evidence="1">CGMCC 1.16548</strain>
    </source>
</reference>
<keyword evidence="2" id="KW-1185">Reference proteome</keyword>
<name>A0A8J3M353_9MICO</name>
<dbReference type="Pfam" id="PF06224">
    <property type="entry name" value="AlkZ-like"/>
    <property type="match status" value="1"/>
</dbReference>
<organism evidence="1 2">
    <name type="scientific">Pseudolysinimonas yzui</name>
    <dbReference type="NCBI Taxonomy" id="2708254"/>
    <lineage>
        <taxon>Bacteria</taxon>
        <taxon>Bacillati</taxon>
        <taxon>Actinomycetota</taxon>
        <taxon>Actinomycetes</taxon>
        <taxon>Micrococcales</taxon>
        <taxon>Microbacteriaceae</taxon>
        <taxon>Pseudolysinimonas</taxon>
    </lineage>
</organism>
<dbReference type="PANTHER" id="PTHR30528">
    <property type="entry name" value="CYTOPLASMIC PROTEIN"/>
    <property type="match status" value="1"/>
</dbReference>
<sequence>MRAQLLDAARPASVVDVVRGLNVIQRYPYADIAPSADLVLWSRIGARYEPDDLQRALEVDRSLLELDGMIRPMEDLALFLAQFALPPKYAKTREWLELNHEFRDDLLRELYDRGPVLARELPDTARYPWPSSGWTNNRNVTQMLECLMMRGEVAIASQEGGARTWDLAERVYPEGLPVIPVDQALAMRDDRRLRSLGVAPAKGPKQPLEPIDVGPAGLPATIEGSDVAWRVHPDVLPWIDDDFEGRTALLSPFDRLVYDRIRTQGIFEFDFTLEMFKPKAKRRWGYFALPILHRDRLVGKLDASADRKAAALRVNAIHEDVPFTTEMRNDVDAEITALARWLGMRVDRVGSH</sequence>
<dbReference type="PANTHER" id="PTHR30528:SF0">
    <property type="entry name" value="CYTOPLASMIC PROTEIN"/>
    <property type="match status" value="1"/>
</dbReference>
<comment type="caution">
    <text evidence="1">The sequence shown here is derived from an EMBL/GenBank/DDBJ whole genome shotgun (WGS) entry which is preliminary data.</text>
</comment>
<evidence type="ECO:0000313" key="1">
    <source>
        <dbReference type="EMBL" id="GHF21379.1"/>
    </source>
</evidence>
<dbReference type="EMBL" id="BNAI01000005">
    <property type="protein sequence ID" value="GHF21379.1"/>
    <property type="molecule type" value="Genomic_DNA"/>
</dbReference>
<dbReference type="InterPro" id="IPR009351">
    <property type="entry name" value="AlkZ-like"/>
</dbReference>
<dbReference type="Proteomes" id="UP000617531">
    <property type="component" value="Unassembled WGS sequence"/>
</dbReference>
<dbReference type="AlphaFoldDB" id="A0A8J3M353"/>
<accession>A0A8J3M353</accession>
<reference evidence="1" key="1">
    <citation type="journal article" date="2014" name="Int. J. Syst. Evol. Microbiol.">
        <title>Complete genome sequence of Corynebacterium casei LMG S-19264T (=DSM 44701T), isolated from a smear-ripened cheese.</title>
        <authorList>
            <consortium name="US DOE Joint Genome Institute (JGI-PGF)"/>
            <person name="Walter F."/>
            <person name="Albersmeier A."/>
            <person name="Kalinowski J."/>
            <person name="Ruckert C."/>
        </authorList>
    </citation>
    <scope>NUCLEOTIDE SEQUENCE</scope>
    <source>
        <strain evidence="1">CGMCC 1.16548</strain>
    </source>
</reference>
<evidence type="ECO:0008006" key="3">
    <source>
        <dbReference type="Google" id="ProtNLM"/>
    </source>
</evidence>
<protein>
    <recommendedName>
        <fullName evidence="3">Winged helix-turn-helix domain-containing protein</fullName>
    </recommendedName>
</protein>
<proteinExistence type="predicted"/>
<evidence type="ECO:0000313" key="2">
    <source>
        <dbReference type="Proteomes" id="UP000617531"/>
    </source>
</evidence>
<gene>
    <name evidence="1" type="ORF">GCM10011600_22820</name>
</gene>